<dbReference type="InParanoid" id="Q0F2U1"/>
<dbReference type="STRING" id="314344.AL013_04610"/>
<accession>Q0F2U1</accession>
<feature type="chain" id="PRO_5004171485" evidence="1">
    <location>
        <begin position="25"/>
        <end position="124"/>
    </location>
</feature>
<organism evidence="2 3">
    <name type="scientific">Mariprofundus ferrooxydans PV-1</name>
    <dbReference type="NCBI Taxonomy" id="314345"/>
    <lineage>
        <taxon>Bacteria</taxon>
        <taxon>Pseudomonadati</taxon>
        <taxon>Pseudomonadota</taxon>
        <taxon>Candidatius Mariprofundia</taxon>
        <taxon>Mariprofundales</taxon>
        <taxon>Mariprofundaceae</taxon>
        <taxon>Mariprofundus</taxon>
    </lineage>
</organism>
<proteinExistence type="predicted"/>
<keyword evidence="3" id="KW-1185">Reference proteome</keyword>
<protein>
    <submittedName>
        <fullName evidence="2">Uncharacterized protein</fullName>
    </submittedName>
</protein>
<dbReference type="Proteomes" id="UP000005297">
    <property type="component" value="Unassembled WGS sequence"/>
</dbReference>
<keyword evidence="1" id="KW-0732">Signal</keyword>
<evidence type="ECO:0000313" key="3">
    <source>
        <dbReference type="Proteomes" id="UP000005297"/>
    </source>
</evidence>
<dbReference type="HOGENOM" id="CLU_2001135_0_0_0"/>
<feature type="signal peptide" evidence="1">
    <location>
        <begin position="1"/>
        <end position="24"/>
    </location>
</feature>
<dbReference type="EMBL" id="AATS01000001">
    <property type="protein sequence ID" value="EAU56200.1"/>
    <property type="molecule type" value="Genomic_DNA"/>
</dbReference>
<gene>
    <name evidence="2" type="ORF">SPV1_05248</name>
</gene>
<reference evidence="2 3" key="1">
    <citation type="submission" date="2006-09" db="EMBL/GenBank/DDBJ databases">
        <authorList>
            <person name="Emerson D."/>
            <person name="Ferriera S."/>
            <person name="Johnson J."/>
            <person name="Kravitz S."/>
            <person name="Halpern A."/>
            <person name="Remington K."/>
            <person name="Beeson K."/>
            <person name="Tran B."/>
            <person name="Rogers Y.-H."/>
            <person name="Friedman R."/>
            <person name="Venter J.C."/>
        </authorList>
    </citation>
    <scope>NUCLEOTIDE SEQUENCE [LARGE SCALE GENOMIC DNA]</scope>
    <source>
        <strain evidence="2 3">PV-1</strain>
    </source>
</reference>
<name>Q0F2U1_9PROT</name>
<dbReference type="AlphaFoldDB" id="Q0F2U1"/>
<evidence type="ECO:0000256" key="1">
    <source>
        <dbReference type="SAM" id="SignalP"/>
    </source>
</evidence>
<comment type="caution">
    <text evidence="2">The sequence shown here is derived from an EMBL/GenBank/DDBJ whole genome shotgun (WGS) entry which is preliminary data.</text>
</comment>
<sequence>MNRPLRYYTLLFVLPVLLAQTAMTDAEPVAPRLLFFNTLPWQVQPYTNGSETLPVTTTSIPGPLSMRAPLWITIDQVPAGRWHPPLLTPAVARAAQQAREAQRARRMADRAFYFGIDADNDALK</sequence>
<evidence type="ECO:0000313" key="2">
    <source>
        <dbReference type="EMBL" id="EAU56200.1"/>
    </source>
</evidence>
<dbReference type="RefSeq" id="WP_009851344.1">
    <property type="nucleotide sequence ID" value="NZ_DS022295.1"/>
</dbReference>